<protein>
    <submittedName>
        <fullName evidence="4">RNA methyltransferase</fullName>
    </submittedName>
</protein>
<dbReference type="InterPro" id="IPR029028">
    <property type="entry name" value="Alpha/beta_knot_MTases"/>
</dbReference>
<keyword evidence="2 4" id="KW-0808">Transferase</keyword>
<evidence type="ECO:0000259" key="3">
    <source>
        <dbReference type="Pfam" id="PF00588"/>
    </source>
</evidence>
<feature type="domain" description="tRNA/rRNA methyltransferase SpoU type" evidence="3">
    <location>
        <begin position="25"/>
        <end position="168"/>
    </location>
</feature>
<accession>A0A7X8SQQ6</accession>
<dbReference type="Pfam" id="PF00588">
    <property type="entry name" value="SpoU_methylase"/>
    <property type="match status" value="1"/>
</dbReference>
<dbReference type="PANTHER" id="PTHR46429">
    <property type="entry name" value="23S RRNA (GUANOSINE-2'-O-)-METHYLTRANSFERASE RLMB"/>
    <property type="match status" value="1"/>
</dbReference>
<dbReference type="RefSeq" id="WP_168885371.1">
    <property type="nucleotide sequence ID" value="NZ_JABAIL010000014.1"/>
</dbReference>
<dbReference type="GO" id="GO:0003723">
    <property type="term" value="F:RNA binding"/>
    <property type="evidence" value="ECO:0007669"/>
    <property type="project" value="InterPro"/>
</dbReference>
<dbReference type="GO" id="GO:0006396">
    <property type="term" value="P:RNA processing"/>
    <property type="evidence" value="ECO:0007669"/>
    <property type="project" value="InterPro"/>
</dbReference>
<dbReference type="InterPro" id="IPR004441">
    <property type="entry name" value="rRNA_MeTrfase_TrmH"/>
</dbReference>
<reference evidence="4 5" key="1">
    <citation type="submission" date="2020-04" db="EMBL/GenBank/DDBJ databases">
        <title>Flammeovirga sp. SR4, a novel species isolated from seawater.</title>
        <authorList>
            <person name="Wang X."/>
        </authorList>
    </citation>
    <scope>NUCLEOTIDE SEQUENCE [LARGE SCALE GENOMIC DNA]</scope>
    <source>
        <strain evidence="4 5">SR4</strain>
    </source>
</reference>
<evidence type="ECO:0000313" key="4">
    <source>
        <dbReference type="EMBL" id="NLR94662.1"/>
    </source>
</evidence>
<dbReference type="Gene3D" id="3.40.1280.10">
    <property type="match status" value="1"/>
</dbReference>
<dbReference type="InterPro" id="IPR001537">
    <property type="entry name" value="SpoU_MeTrfase"/>
</dbReference>
<evidence type="ECO:0000256" key="2">
    <source>
        <dbReference type="ARBA" id="ARBA00022679"/>
    </source>
</evidence>
<dbReference type="PANTHER" id="PTHR46429:SF1">
    <property type="entry name" value="23S RRNA (GUANOSINE-2'-O-)-METHYLTRANSFERASE RLMB"/>
    <property type="match status" value="1"/>
</dbReference>
<evidence type="ECO:0000256" key="1">
    <source>
        <dbReference type="ARBA" id="ARBA00022603"/>
    </source>
</evidence>
<dbReference type="GO" id="GO:0005829">
    <property type="term" value="C:cytosol"/>
    <property type="evidence" value="ECO:0007669"/>
    <property type="project" value="TreeGrafter"/>
</dbReference>
<dbReference type="GO" id="GO:0008173">
    <property type="term" value="F:RNA methyltransferase activity"/>
    <property type="evidence" value="ECO:0007669"/>
    <property type="project" value="InterPro"/>
</dbReference>
<comment type="caution">
    <text evidence="4">The sequence shown here is derived from an EMBL/GenBank/DDBJ whole genome shotgun (WGS) entry which is preliminary data.</text>
</comment>
<dbReference type="Proteomes" id="UP000585050">
    <property type="component" value="Unassembled WGS sequence"/>
</dbReference>
<keyword evidence="5" id="KW-1185">Reference proteome</keyword>
<dbReference type="SUPFAM" id="SSF75217">
    <property type="entry name" value="alpha/beta knot"/>
    <property type="match status" value="1"/>
</dbReference>
<dbReference type="GO" id="GO:0032259">
    <property type="term" value="P:methylation"/>
    <property type="evidence" value="ECO:0007669"/>
    <property type="project" value="UniProtKB-KW"/>
</dbReference>
<evidence type="ECO:0000313" key="5">
    <source>
        <dbReference type="Proteomes" id="UP000585050"/>
    </source>
</evidence>
<dbReference type="InterPro" id="IPR029026">
    <property type="entry name" value="tRNA_m1G_MTases_N"/>
</dbReference>
<proteinExistence type="predicted"/>
<name>A0A7X8SQQ6_9BACT</name>
<gene>
    <name evidence="4" type="ORF">HGP29_25885</name>
</gene>
<dbReference type="AlphaFoldDB" id="A0A7X8SQQ6"/>
<keyword evidence="1 4" id="KW-0489">Methyltransferase</keyword>
<organism evidence="4 5">
    <name type="scientific">Flammeovirga agarivorans</name>
    <dbReference type="NCBI Taxonomy" id="2726742"/>
    <lineage>
        <taxon>Bacteria</taxon>
        <taxon>Pseudomonadati</taxon>
        <taxon>Bacteroidota</taxon>
        <taxon>Cytophagia</taxon>
        <taxon>Cytophagales</taxon>
        <taxon>Flammeovirgaceae</taxon>
        <taxon>Flammeovirga</taxon>
    </lineage>
</organism>
<dbReference type="EMBL" id="JABAIL010000014">
    <property type="protein sequence ID" value="NLR94662.1"/>
    <property type="molecule type" value="Genomic_DNA"/>
</dbReference>
<dbReference type="CDD" id="cd18097">
    <property type="entry name" value="SpoU-like"/>
    <property type="match status" value="1"/>
</dbReference>
<sequence>MRKLSMDELNRVSAEEFKNQEKNNIVVVLDNIRSLNNVGSSFRTGDAFAIEKVVLCGITGKPPHRDIHKTALGAQDTVTWEHHESTVEAIEKLKEDGYKVIAVEQVEGSTMLQDFETTKEEKVALVFGNEVMGVSDEAIAASDMALEIPQFGTKHSLNVSVTIGVVLWQVLQKKM</sequence>